<dbReference type="Pfam" id="PF01531">
    <property type="entry name" value="Glyco_transf_11"/>
    <property type="match status" value="1"/>
</dbReference>
<feature type="transmembrane region" description="Helical" evidence="3">
    <location>
        <begin position="6"/>
        <end position="24"/>
    </location>
</feature>
<keyword evidence="3" id="KW-0472">Membrane</keyword>
<keyword evidence="3" id="KW-0325">Glycoprotein</keyword>
<keyword evidence="2 3" id="KW-0808">Transferase</keyword>
<dbReference type="EMBL" id="LNIX01000005">
    <property type="protein sequence ID" value="OXA53518.1"/>
    <property type="molecule type" value="Genomic_DNA"/>
</dbReference>
<dbReference type="Gene3D" id="3.40.50.11350">
    <property type="match status" value="1"/>
</dbReference>
<dbReference type="GO" id="GO:0005975">
    <property type="term" value="P:carbohydrate metabolic process"/>
    <property type="evidence" value="ECO:0007669"/>
    <property type="project" value="InterPro"/>
</dbReference>
<dbReference type="OrthoDB" id="3226at2759"/>
<comment type="caution">
    <text evidence="4">The sequence shown here is derived from an EMBL/GenBank/DDBJ whole genome shotgun (WGS) entry which is preliminary data.</text>
</comment>
<evidence type="ECO:0000256" key="2">
    <source>
        <dbReference type="ARBA" id="ARBA00022679"/>
    </source>
</evidence>
<dbReference type="EC" id="2.4.1.-" evidence="3"/>
<proteinExistence type="inferred from homology"/>
<keyword evidence="1 3" id="KW-0328">Glycosyltransferase</keyword>
<dbReference type="GO" id="GO:0032580">
    <property type="term" value="C:Golgi cisterna membrane"/>
    <property type="evidence" value="ECO:0007669"/>
    <property type="project" value="UniProtKB-SubCell"/>
</dbReference>
<protein>
    <recommendedName>
        <fullName evidence="3">L-Fucosyltransferase</fullName>
        <ecNumber evidence="3">2.4.1.-</ecNumber>
    </recommendedName>
</protein>
<accession>A0A226E881</accession>
<comment type="subcellular location">
    <subcellularLocation>
        <location evidence="3">Golgi apparatus</location>
        <location evidence="3">Golgi stack membrane</location>
        <topology evidence="3">Single-pass type II membrane protein</topology>
    </subcellularLocation>
</comment>
<dbReference type="STRING" id="158441.A0A226E881"/>
<evidence type="ECO:0000313" key="4">
    <source>
        <dbReference type="EMBL" id="OXA53518.1"/>
    </source>
</evidence>
<sequence length="443" mass="50425">MIGNSQQYSLLFLAVVTILFIFSLNKNYIGSERSQMWVFNLNENKLSASSRHVFNESENEKEVKLAEYMRNMQAFSSPNFESLNSITNKSYYNILPPSEVSPSPSSTPSPPSLIPPAILLGLKGGIGNQLFEYACHYALARKHDLPLYIKLNAALRAKLNLVVSHDPNATTPTPIRPLSVTDRSVALSAFKIPLFPWNTIDETFTIPRHRNIADSAILAGSYSTNGTVLWGSDYCQSEFYFSPYRDEIREIFKFRGDAFLSDEARAWDDIISQEGTTIGIHVRRGDFIRINATIPISYYTGALSALFEKLGEPENISLFVFSDDLNYANQTFVPYLSNFSDFSNQDIYIVSDPTRLTSLEEFYLLSKCQHFIIPNSSFSWWAAYLGGGKEKIVYAAHFREDFIKTLYPGGGERQTYYVWQYRYIYYPSGWNAVEPDWAEPEVI</sequence>
<evidence type="ECO:0000313" key="5">
    <source>
        <dbReference type="Proteomes" id="UP000198287"/>
    </source>
</evidence>
<keyword evidence="3" id="KW-0333">Golgi apparatus</keyword>
<dbReference type="PANTHER" id="PTHR11927:SF9">
    <property type="entry name" value="L-FUCOSYLTRANSFERASE"/>
    <property type="match status" value="1"/>
</dbReference>
<keyword evidence="3" id="KW-0812">Transmembrane</keyword>
<reference evidence="4 5" key="1">
    <citation type="submission" date="2015-12" db="EMBL/GenBank/DDBJ databases">
        <title>The genome of Folsomia candida.</title>
        <authorList>
            <person name="Faddeeva A."/>
            <person name="Derks M.F."/>
            <person name="Anvar Y."/>
            <person name="Smit S."/>
            <person name="Van Straalen N."/>
            <person name="Roelofs D."/>
        </authorList>
    </citation>
    <scope>NUCLEOTIDE SEQUENCE [LARGE SCALE GENOMIC DNA]</scope>
    <source>
        <strain evidence="4 5">VU population</strain>
        <tissue evidence="4">Whole body</tissue>
    </source>
</reference>
<keyword evidence="3" id="KW-1133">Transmembrane helix</keyword>
<name>A0A226E881_FOLCA</name>
<dbReference type="GO" id="GO:0008107">
    <property type="term" value="F:galactoside 2-alpha-L-fucosyltransferase activity"/>
    <property type="evidence" value="ECO:0007669"/>
    <property type="project" value="InterPro"/>
</dbReference>
<dbReference type="Proteomes" id="UP000198287">
    <property type="component" value="Unassembled WGS sequence"/>
</dbReference>
<keyword evidence="5" id="KW-1185">Reference proteome</keyword>
<evidence type="ECO:0000256" key="3">
    <source>
        <dbReference type="RuleBase" id="RU363129"/>
    </source>
</evidence>
<dbReference type="PANTHER" id="PTHR11927">
    <property type="entry name" value="GALACTOSIDE 2-L-FUCOSYLTRANSFERASE"/>
    <property type="match status" value="1"/>
</dbReference>
<evidence type="ECO:0000256" key="1">
    <source>
        <dbReference type="ARBA" id="ARBA00022676"/>
    </source>
</evidence>
<dbReference type="AlphaFoldDB" id="A0A226E881"/>
<comment type="similarity">
    <text evidence="3">Belongs to the glycosyltransferase 11 family.</text>
</comment>
<organism evidence="4 5">
    <name type="scientific">Folsomia candida</name>
    <name type="common">Springtail</name>
    <dbReference type="NCBI Taxonomy" id="158441"/>
    <lineage>
        <taxon>Eukaryota</taxon>
        <taxon>Metazoa</taxon>
        <taxon>Ecdysozoa</taxon>
        <taxon>Arthropoda</taxon>
        <taxon>Hexapoda</taxon>
        <taxon>Collembola</taxon>
        <taxon>Entomobryomorpha</taxon>
        <taxon>Isotomoidea</taxon>
        <taxon>Isotomidae</taxon>
        <taxon>Proisotominae</taxon>
        <taxon>Folsomia</taxon>
    </lineage>
</organism>
<keyword evidence="3" id="KW-0735">Signal-anchor</keyword>
<gene>
    <name evidence="4" type="ORF">Fcan01_10542</name>
</gene>
<dbReference type="CDD" id="cd11301">
    <property type="entry name" value="Fut1_Fut2_like"/>
    <property type="match status" value="1"/>
</dbReference>
<dbReference type="InterPro" id="IPR002516">
    <property type="entry name" value="Glyco_trans_11"/>
</dbReference>
<comment type="pathway">
    <text evidence="3">Protein modification; protein glycosylation.</text>
</comment>
<dbReference type="UniPathway" id="UPA00378"/>
<dbReference type="OMA" id="NYIGSER"/>